<dbReference type="Pfam" id="PF14033">
    <property type="entry name" value="DUF4246"/>
    <property type="match status" value="1"/>
</dbReference>
<evidence type="ECO:0000256" key="1">
    <source>
        <dbReference type="SAM" id="MobiDB-lite"/>
    </source>
</evidence>
<dbReference type="PANTHER" id="PTHR33119:SF1">
    <property type="entry name" value="FE2OG DIOXYGENASE DOMAIN-CONTAINING PROTEIN"/>
    <property type="match status" value="1"/>
</dbReference>
<feature type="compositionally biased region" description="Polar residues" evidence="1">
    <location>
        <begin position="1"/>
        <end position="11"/>
    </location>
</feature>
<dbReference type="InterPro" id="IPR025340">
    <property type="entry name" value="DUF4246"/>
</dbReference>
<proteinExistence type="predicted"/>
<evidence type="ECO:0000313" key="5">
    <source>
        <dbReference type="Proteomes" id="UP001370758"/>
    </source>
</evidence>
<feature type="domain" description="DUF4246" evidence="3">
    <location>
        <begin position="86"/>
        <end position="141"/>
    </location>
</feature>
<dbReference type="PANTHER" id="PTHR33119">
    <property type="entry name" value="IFI3P"/>
    <property type="match status" value="1"/>
</dbReference>
<dbReference type="EMBL" id="JAVHJL010000005">
    <property type="protein sequence ID" value="KAK6503869.1"/>
    <property type="molecule type" value="Genomic_DNA"/>
</dbReference>
<protein>
    <submittedName>
        <fullName evidence="4">Uncharacterized protein</fullName>
    </submittedName>
</protein>
<organism evidence="4 5">
    <name type="scientific">Arthrobotrys musiformis</name>
    <dbReference type="NCBI Taxonomy" id="47236"/>
    <lineage>
        <taxon>Eukaryota</taxon>
        <taxon>Fungi</taxon>
        <taxon>Dikarya</taxon>
        <taxon>Ascomycota</taxon>
        <taxon>Pezizomycotina</taxon>
        <taxon>Orbiliomycetes</taxon>
        <taxon>Orbiliales</taxon>
        <taxon>Orbiliaceae</taxon>
        <taxon>Arthrobotrys</taxon>
    </lineage>
</organism>
<dbReference type="InterPro" id="IPR049207">
    <property type="entry name" value="DUF4246_N"/>
</dbReference>
<gene>
    <name evidence="4" type="ORF">TWF481_008872</name>
</gene>
<evidence type="ECO:0000313" key="4">
    <source>
        <dbReference type="EMBL" id="KAK6503869.1"/>
    </source>
</evidence>
<dbReference type="AlphaFoldDB" id="A0AAV9W8H6"/>
<feature type="region of interest" description="Disordered" evidence="1">
    <location>
        <begin position="599"/>
        <end position="626"/>
    </location>
</feature>
<keyword evidence="5" id="KW-1185">Reference proteome</keyword>
<dbReference type="InterPro" id="IPR049192">
    <property type="entry name" value="DUF4246_C"/>
</dbReference>
<feature type="region of interest" description="Disordered" evidence="1">
    <location>
        <begin position="1"/>
        <end position="99"/>
    </location>
</feature>
<accession>A0AAV9W8H6</accession>
<dbReference type="Pfam" id="PF21666">
    <property type="entry name" value="DUF4246_N"/>
    <property type="match status" value="1"/>
</dbReference>
<name>A0AAV9W8H6_9PEZI</name>
<feature type="compositionally biased region" description="Basic and acidic residues" evidence="1">
    <location>
        <begin position="614"/>
        <end position="624"/>
    </location>
</feature>
<evidence type="ECO:0000259" key="2">
    <source>
        <dbReference type="Pfam" id="PF14033"/>
    </source>
</evidence>
<dbReference type="Proteomes" id="UP001370758">
    <property type="component" value="Unassembled WGS sequence"/>
</dbReference>
<feature type="domain" description="DUF4246" evidence="2">
    <location>
        <begin position="163"/>
        <end position="616"/>
    </location>
</feature>
<comment type="caution">
    <text evidence="4">The sequence shown here is derived from an EMBL/GenBank/DDBJ whole genome shotgun (WGS) entry which is preliminary data.</text>
</comment>
<sequence length="683" mass="79083">MQRDQQISSFSAKMASMGFNVPRPDPTDATEVEEFEAIQQSEPAVSKDPVTPPPRRRIAVNYVSGSDPNPAQKPVKQPEPAPVLPKDITEPYPHPLDDDNTTDVLTWREQYIRNLSSAVRNKPNWTEKILDRALVAKWIREALVQTQFWQAKKILAWNREDIEFFYKELIEGYKPFVDEAKKNPELYGLEPDMDCVWRSDTLVDEELRKELIDAVATLENVPDDQKDWHPGSDGQVLDLVHPSMWPIIYGRSVGIIDGKPIKLPDSAILDSFSDNFCWLPSEFEVGTDGKVKIASYINNLSTADQQKLFYPILERIFQRFVPLFNHVLADLRRNFQHWKRVDSPGRYTHDSEDVEWLFSDVYKEKVKELLDQFERGEEMTVKMEDFIHEFPDTREGEKLKDSLGDERWYEPEEDEEDYYGDDIKERRENSPYQVRDLGTLNPDSIWTPPDIEAGDRLEGRTSKVIVKLANIILTPEKPKYEGGSWHVEAMMNERIVSTGIYYYAQENITDTELDFRRTLPSMDDVQEYLPQDSNWTTVHNMDSEGNAVQEIGGIKTRDGRAVAFPNIYQHQVQPFELVDKEKPGYRKVLVFFLCDPSKENEVPTSRTVAPQQPEARKDLEESLRHGPLGNLPEEVFRLIVEALPPVISREEAEKYRQELMDERTAFIDDSDAIQGEGYYLCEH</sequence>
<reference evidence="4 5" key="1">
    <citation type="submission" date="2023-08" db="EMBL/GenBank/DDBJ databases">
        <authorList>
            <person name="Palmer J.M."/>
        </authorList>
    </citation>
    <scope>NUCLEOTIDE SEQUENCE [LARGE SCALE GENOMIC DNA]</scope>
    <source>
        <strain evidence="4 5">TWF481</strain>
    </source>
</reference>
<evidence type="ECO:0000259" key="3">
    <source>
        <dbReference type="Pfam" id="PF21666"/>
    </source>
</evidence>